<keyword evidence="2" id="KW-1133">Transmembrane helix</keyword>
<reference evidence="4" key="1">
    <citation type="submission" date="2022-10" db="EMBL/GenBank/DDBJ databases">
        <title>Genome assembly of Pristionchus species.</title>
        <authorList>
            <person name="Yoshida K."/>
            <person name="Sommer R.J."/>
        </authorList>
    </citation>
    <scope>NUCLEOTIDE SEQUENCE [LARGE SCALE GENOMIC DNA]</scope>
    <source>
        <strain evidence="4">RS5460</strain>
    </source>
</reference>
<keyword evidence="4" id="KW-1185">Reference proteome</keyword>
<gene>
    <name evidence="3" type="ORF">PMAYCL1PPCAC_31372</name>
</gene>
<name>A0AAN5DFL3_9BILA</name>
<feature type="region of interest" description="Disordered" evidence="1">
    <location>
        <begin position="127"/>
        <end position="148"/>
    </location>
</feature>
<dbReference type="Proteomes" id="UP001328107">
    <property type="component" value="Unassembled WGS sequence"/>
</dbReference>
<dbReference type="AlphaFoldDB" id="A0AAN5DFL3"/>
<keyword evidence="2" id="KW-0472">Membrane</keyword>
<comment type="caution">
    <text evidence="3">The sequence shown here is derived from an EMBL/GenBank/DDBJ whole genome shotgun (WGS) entry which is preliminary data.</text>
</comment>
<evidence type="ECO:0000256" key="2">
    <source>
        <dbReference type="SAM" id="Phobius"/>
    </source>
</evidence>
<evidence type="ECO:0000313" key="4">
    <source>
        <dbReference type="Proteomes" id="UP001328107"/>
    </source>
</evidence>
<dbReference type="EMBL" id="BTRK01000006">
    <property type="protein sequence ID" value="GMR61177.1"/>
    <property type="molecule type" value="Genomic_DNA"/>
</dbReference>
<proteinExistence type="predicted"/>
<feature type="region of interest" description="Disordered" evidence="1">
    <location>
        <begin position="265"/>
        <end position="284"/>
    </location>
</feature>
<evidence type="ECO:0000313" key="3">
    <source>
        <dbReference type="EMBL" id="GMR61177.1"/>
    </source>
</evidence>
<accession>A0AAN5DFL3</accession>
<feature type="compositionally biased region" description="Polar residues" evidence="1">
    <location>
        <begin position="127"/>
        <end position="147"/>
    </location>
</feature>
<organism evidence="3 4">
    <name type="scientific">Pristionchus mayeri</name>
    <dbReference type="NCBI Taxonomy" id="1317129"/>
    <lineage>
        <taxon>Eukaryota</taxon>
        <taxon>Metazoa</taxon>
        <taxon>Ecdysozoa</taxon>
        <taxon>Nematoda</taxon>
        <taxon>Chromadorea</taxon>
        <taxon>Rhabditida</taxon>
        <taxon>Rhabditina</taxon>
        <taxon>Diplogasteromorpha</taxon>
        <taxon>Diplogasteroidea</taxon>
        <taxon>Neodiplogasteridae</taxon>
        <taxon>Pristionchus</taxon>
    </lineage>
</organism>
<feature type="transmembrane region" description="Helical" evidence="2">
    <location>
        <begin position="84"/>
        <end position="105"/>
    </location>
</feature>
<evidence type="ECO:0000256" key="1">
    <source>
        <dbReference type="SAM" id="MobiDB-lite"/>
    </source>
</evidence>
<sequence>MSRNISNATLSEQRFQVHSLNYKVKEFLRSREEKMNRIVGLATVANETAKNISTNDIQRIEGIRFPLTKGITSNSTGHAPVEDYWPLIPLAVVIISSILFFCYILPYFSWRFKVPLNERWCCGMSSSRSNNNHKNTLSTNPSSTQHESPYIGDHRGWWFEQLRWIRRERKAQSQITRTRESSVRFSTRLKKITYTSNGETHFQELRCLEVDDIAEEVSIHVPESDNDDQDTTVYGDLGRPKTFSDASACSNEIPEVIVHHVPHSDSSAHLHPYRTMSTKSHETRKKIIRPTSSVTSTNGIPQTSLDVRSAWSDPNLAAAV</sequence>
<keyword evidence="2" id="KW-0812">Transmembrane</keyword>
<protein>
    <submittedName>
        <fullName evidence="3">Uncharacterized protein</fullName>
    </submittedName>
</protein>